<dbReference type="RefSeq" id="XP_012192499.1">
    <property type="nucleotide sequence ID" value="XM_012337109.1"/>
</dbReference>
<evidence type="ECO:0000256" key="1">
    <source>
        <dbReference type="SAM" id="MobiDB-lite"/>
    </source>
</evidence>
<dbReference type="EMBL" id="DF238821">
    <property type="protein sequence ID" value="GAC98912.1"/>
    <property type="molecule type" value="Genomic_DNA"/>
</dbReference>
<gene>
    <name evidence="2" type="ORF">PHSY_006507</name>
</gene>
<dbReference type="HOGENOM" id="CLU_1845994_0_0_1"/>
<name>R9PCG5_PSEHS</name>
<evidence type="ECO:0000313" key="3">
    <source>
        <dbReference type="Proteomes" id="UP000014071"/>
    </source>
</evidence>
<reference evidence="3" key="1">
    <citation type="journal article" date="2013" name="Genome Announc.">
        <title>Draft genome sequence of the basidiomycetous yeast-like fungus Pseudozyma hubeiensis SY62, which produces an abundant amount of the biosurfactant mannosylerythritol lipids.</title>
        <authorList>
            <person name="Konishi M."/>
            <person name="Hatada Y."/>
            <person name="Horiuchi J."/>
        </authorList>
    </citation>
    <scope>NUCLEOTIDE SEQUENCE [LARGE SCALE GENOMIC DNA]</scope>
    <source>
        <strain evidence="3">SY62</strain>
    </source>
</reference>
<sequence length="139" mass="16019">MALVKRTQESLQSTTIDKGGRLNADDCIECREHERSCIRVGISKVDGDTKQQKQRLGCQNGRRRHRVIKSGLCKYAERRSRRESGNQREQPEASIRLRQGPLVNRSVEVYGAPTRGRRFKKPQRCVQFRIDQTVPNGTR</sequence>
<proteinExistence type="predicted"/>
<evidence type="ECO:0000313" key="2">
    <source>
        <dbReference type="EMBL" id="GAC98912.1"/>
    </source>
</evidence>
<feature type="region of interest" description="Disordered" evidence="1">
    <location>
        <begin position="77"/>
        <end position="99"/>
    </location>
</feature>
<feature type="compositionally biased region" description="Basic and acidic residues" evidence="1">
    <location>
        <begin position="77"/>
        <end position="91"/>
    </location>
</feature>
<organism evidence="2 3">
    <name type="scientific">Pseudozyma hubeiensis (strain SY62)</name>
    <name type="common">Yeast</name>
    <dbReference type="NCBI Taxonomy" id="1305764"/>
    <lineage>
        <taxon>Eukaryota</taxon>
        <taxon>Fungi</taxon>
        <taxon>Dikarya</taxon>
        <taxon>Basidiomycota</taxon>
        <taxon>Ustilaginomycotina</taxon>
        <taxon>Ustilaginomycetes</taxon>
        <taxon>Ustilaginales</taxon>
        <taxon>Ustilaginaceae</taxon>
        <taxon>Pseudozyma</taxon>
    </lineage>
</organism>
<dbReference type="AlphaFoldDB" id="R9PCG5"/>
<keyword evidence="3" id="KW-1185">Reference proteome</keyword>
<dbReference type="GeneID" id="24111778"/>
<protein>
    <submittedName>
        <fullName evidence="2">Uncharacterized protein</fullName>
    </submittedName>
</protein>
<dbReference type="Proteomes" id="UP000014071">
    <property type="component" value="Unassembled WGS sequence"/>
</dbReference>
<accession>R9PCG5</accession>